<dbReference type="Proteomes" id="UP001486888">
    <property type="component" value="Chromosome"/>
</dbReference>
<gene>
    <name evidence="1" type="ORF">QMQ05_06925</name>
</gene>
<evidence type="ECO:0000313" key="2">
    <source>
        <dbReference type="Proteomes" id="UP001486888"/>
    </source>
</evidence>
<dbReference type="KEGG" id="gey:QMQ05_06925"/>
<dbReference type="EMBL" id="CP125942">
    <property type="protein sequence ID" value="XAO47247.1"/>
    <property type="molecule type" value="Genomic_DNA"/>
</dbReference>
<dbReference type="AlphaFoldDB" id="A0AAU6WHE5"/>
<organism evidence="1 2">
    <name type="scientific">Glutamicibacter ectropisis</name>
    <dbReference type="NCBI Taxonomy" id="3046593"/>
    <lineage>
        <taxon>Bacteria</taxon>
        <taxon>Bacillati</taxon>
        <taxon>Actinomycetota</taxon>
        <taxon>Actinomycetes</taxon>
        <taxon>Micrococcales</taxon>
        <taxon>Micrococcaceae</taxon>
        <taxon>Glutamicibacter</taxon>
    </lineage>
</organism>
<accession>A0AAU6WHE5</accession>
<reference evidence="1 2" key="1">
    <citation type="submission" date="2023-05" db="EMBL/GenBank/DDBJ databases">
        <title>Glutamicibacter sp. B1, complete genome.</title>
        <authorList>
            <person name="Long Y.H."/>
            <person name="Fang T."/>
            <person name="Li X.Y."/>
        </authorList>
    </citation>
    <scope>NUCLEOTIDE SEQUENCE [LARGE SCALE GENOMIC DNA]</scope>
    <source>
        <strain evidence="1 2">B1</strain>
    </source>
</reference>
<name>A0AAU6WHE5_9MICC</name>
<sequence>MKICFIGNSHLAPLAVTAHGVEPKFPNEQRKFYISRTYGKQPLKLVGANDVAILDMVKIEGEKASESTIFTEDWDHFVVLGFGFSAVSLIEGWKEYQPDILPFDFGGQLLTPEVSASYTNHIIAQSQASRLITILRRVTDKPITLVPAPLPAEWAGTESGERLEAFHTFTDNLSEQYLIENYEAQKDRFISNGIRVVDQPEETKSGSIWTKTTFCLGQPDGPDERGFFERRDFYHMNKTFGKMMLSRIIDELYEGQGK</sequence>
<evidence type="ECO:0000313" key="1">
    <source>
        <dbReference type="EMBL" id="XAO47247.1"/>
    </source>
</evidence>
<evidence type="ECO:0008006" key="3">
    <source>
        <dbReference type="Google" id="ProtNLM"/>
    </source>
</evidence>
<keyword evidence="2" id="KW-1185">Reference proteome</keyword>
<proteinExistence type="predicted"/>
<dbReference type="RefSeq" id="WP_345474121.1">
    <property type="nucleotide sequence ID" value="NZ_CP125942.1"/>
</dbReference>
<protein>
    <recommendedName>
        <fullName evidence="3">SGNH/GDSL hydrolase family protein</fullName>
    </recommendedName>
</protein>